<evidence type="ECO:0000313" key="2">
    <source>
        <dbReference type="Proteomes" id="UP000186594"/>
    </source>
</evidence>
<reference evidence="1 2" key="1">
    <citation type="submission" date="2016-04" db="EMBL/GenBank/DDBJ databases">
        <title>Evolutionary innovation and constraint leading to complex multicellularity in the Ascomycota.</title>
        <authorList>
            <person name="Cisse O."/>
            <person name="Nguyen A."/>
            <person name="Hewitt D.A."/>
            <person name="Jedd G."/>
            <person name="Stajich J.E."/>
        </authorList>
    </citation>
    <scope>NUCLEOTIDE SEQUENCE [LARGE SCALE GENOMIC DNA]</scope>
    <source>
        <strain evidence="1 2">DAH-3</strain>
    </source>
</reference>
<dbReference type="InterPro" id="IPR029058">
    <property type="entry name" value="AB_hydrolase_fold"/>
</dbReference>
<name>A0A1U7LNS6_NEOID</name>
<sequence>MPASRLPSPFTYVYKAAPGKQELCIDVYGVNPTVERQPRPVVMFFHTGFLLAGSRDLDLPIWLIVDALKKDYAFISADFRCLPDVGIQVIVTDVKDAGKFVREKLNRTLAHDGIRLRIDPGKLIIAGSGSGIENTVFF</sequence>
<organism evidence="1 2">
    <name type="scientific">Neolecta irregularis (strain DAH-3)</name>
    <dbReference type="NCBI Taxonomy" id="1198029"/>
    <lineage>
        <taxon>Eukaryota</taxon>
        <taxon>Fungi</taxon>
        <taxon>Dikarya</taxon>
        <taxon>Ascomycota</taxon>
        <taxon>Taphrinomycotina</taxon>
        <taxon>Neolectales</taxon>
        <taxon>Neolectaceae</taxon>
        <taxon>Neolecta</taxon>
    </lineage>
</organism>
<dbReference type="Gene3D" id="3.40.50.1820">
    <property type="entry name" value="alpha/beta hydrolase"/>
    <property type="match status" value="1"/>
</dbReference>
<protein>
    <recommendedName>
        <fullName evidence="3">Alpha/beta hydrolase fold-3 domain-containing protein</fullName>
    </recommendedName>
</protein>
<dbReference type="EMBL" id="LXFE01000879">
    <property type="protein sequence ID" value="OLL24316.1"/>
    <property type="molecule type" value="Genomic_DNA"/>
</dbReference>
<dbReference type="AlphaFoldDB" id="A0A1U7LNS6"/>
<dbReference type="OMA" id="DAGKFVR"/>
<dbReference type="Proteomes" id="UP000186594">
    <property type="component" value="Unassembled WGS sequence"/>
</dbReference>
<proteinExistence type="predicted"/>
<accession>A0A1U7LNS6</accession>
<keyword evidence="2" id="KW-1185">Reference proteome</keyword>
<evidence type="ECO:0000313" key="1">
    <source>
        <dbReference type="EMBL" id="OLL24316.1"/>
    </source>
</evidence>
<dbReference type="STRING" id="1198029.A0A1U7LNS6"/>
<dbReference type="OrthoDB" id="19653at2759"/>
<dbReference type="SUPFAM" id="SSF53474">
    <property type="entry name" value="alpha/beta-Hydrolases"/>
    <property type="match status" value="1"/>
</dbReference>
<evidence type="ECO:0008006" key="3">
    <source>
        <dbReference type="Google" id="ProtNLM"/>
    </source>
</evidence>
<comment type="caution">
    <text evidence="1">The sequence shown here is derived from an EMBL/GenBank/DDBJ whole genome shotgun (WGS) entry which is preliminary data.</text>
</comment>
<gene>
    <name evidence="1" type="ORF">NEOLI_004857</name>
</gene>